<evidence type="ECO:0000313" key="3">
    <source>
        <dbReference type="Proteomes" id="UP000627781"/>
    </source>
</evidence>
<dbReference type="EMBL" id="JACSRA010000002">
    <property type="protein sequence ID" value="MBD7910075.1"/>
    <property type="molecule type" value="Genomic_DNA"/>
</dbReference>
<dbReference type="InterPro" id="IPR028098">
    <property type="entry name" value="Glyco_trans_4-like_N"/>
</dbReference>
<reference evidence="2 3" key="1">
    <citation type="submission" date="2020-08" db="EMBL/GenBank/DDBJ databases">
        <title>A Genomic Blueprint of the Chicken Gut Microbiome.</title>
        <authorList>
            <person name="Gilroy R."/>
            <person name="Ravi A."/>
            <person name="Getino M."/>
            <person name="Pursley I."/>
            <person name="Horton D.L."/>
            <person name="Alikhan N.-F."/>
            <person name="Baker D."/>
            <person name="Gharbi K."/>
            <person name="Hall N."/>
            <person name="Watson M."/>
            <person name="Adriaenssens E.M."/>
            <person name="Foster-Nyarko E."/>
            <person name="Jarju S."/>
            <person name="Secka A."/>
            <person name="Antonio M."/>
            <person name="Oren A."/>
            <person name="Chaudhuri R."/>
            <person name="La Ragione R.M."/>
            <person name="Hildebrand F."/>
            <person name="Pallen M.J."/>
        </authorList>
    </citation>
    <scope>NUCLEOTIDE SEQUENCE [LARGE SCALE GENOMIC DNA]</scope>
    <source>
        <strain evidence="2 3">Sa3CVN1</strain>
    </source>
</reference>
<dbReference type="Proteomes" id="UP000627781">
    <property type="component" value="Unassembled WGS sequence"/>
</dbReference>
<evidence type="ECO:0000313" key="2">
    <source>
        <dbReference type="EMBL" id="MBD7910075.1"/>
    </source>
</evidence>
<feature type="domain" description="Glycosyltransferase subfamily 4-like N-terminal" evidence="1">
    <location>
        <begin position="107"/>
        <end position="231"/>
    </location>
</feature>
<dbReference type="SUPFAM" id="SSF53756">
    <property type="entry name" value="UDP-Glycosyltransferase/glycogen phosphorylase"/>
    <property type="match status" value="1"/>
</dbReference>
<proteinExistence type="predicted"/>
<comment type="caution">
    <text evidence="2">The sequence shown here is derived from an EMBL/GenBank/DDBJ whole genome shotgun (WGS) entry which is preliminary data.</text>
</comment>
<dbReference type="Pfam" id="PF13439">
    <property type="entry name" value="Glyco_transf_4"/>
    <property type="match status" value="1"/>
</dbReference>
<gene>
    <name evidence="2" type="ORF">H9661_01785</name>
</gene>
<accession>A0ABR8PPM6</accession>
<sequence length="425" mass="49736">MKILFIACYSPFINNSAAIETLQYLNKLSEIEENEVHLLTVDFPKDSIYYDEELSKMISSDIKTHLIEGGKLFNKLVPRNSENELETAPSSGSIRKLKILRNIKNAVVIPDMYYIWSKKASKYGIKLMEEEKFNVIFSMHEPPSSHLCGYNIKKKYNNVPWITYWSDPWLKDSTRLRSNFVKKSIEASMEKKIVNLADKFIFVTEDNRQDYIKSYGIDKEKTYIITRGFDSKLFEKINKEEKPKLIKNDKINIIYAGEIFSKLRDINPFIKALEEIKEENSLLYKKMNVLFFGNIDDAKAKEKLDSLEVVTVSKRIPFNEAIKYMLKSDILLLFGNRESKQIPAKVYEYFGARGKIFAIYGDNHDPIRKLVENHDRCVTADNNRDDIKANLVNLLQKEKEELFTEPDYSYEWNTIVERLNKILEV</sequence>
<evidence type="ECO:0000259" key="1">
    <source>
        <dbReference type="Pfam" id="PF13439"/>
    </source>
</evidence>
<dbReference type="Gene3D" id="3.40.50.2000">
    <property type="entry name" value="Glycogen Phosphorylase B"/>
    <property type="match status" value="2"/>
</dbReference>
<keyword evidence="3" id="KW-1185">Reference proteome</keyword>
<name>A0ABR8PPM6_9CLOT</name>
<protein>
    <submittedName>
        <fullName evidence="2">Glycosyltransferase</fullName>
    </submittedName>
</protein>
<dbReference type="RefSeq" id="WP_143314424.1">
    <property type="nucleotide sequence ID" value="NZ_JACSRA010000002.1"/>
</dbReference>
<organism evidence="2 3">
    <name type="scientific">Clostridium cibarium</name>
    <dbReference type="NCBI Taxonomy" id="2762247"/>
    <lineage>
        <taxon>Bacteria</taxon>
        <taxon>Bacillati</taxon>
        <taxon>Bacillota</taxon>
        <taxon>Clostridia</taxon>
        <taxon>Eubacteriales</taxon>
        <taxon>Clostridiaceae</taxon>
        <taxon>Clostridium</taxon>
    </lineage>
</organism>